<comment type="caution">
    <text evidence="1">The sequence shown here is derived from an EMBL/GenBank/DDBJ whole genome shotgun (WGS) entry which is preliminary data.</text>
</comment>
<organism evidence="1 2">
    <name type="scientific">Colletotrichum salicis</name>
    <dbReference type="NCBI Taxonomy" id="1209931"/>
    <lineage>
        <taxon>Eukaryota</taxon>
        <taxon>Fungi</taxon>
        <taxon>Dikarya</taxon>
        <taxon>Ascomycota</taxon>
        <taxon>Pezizomycotina</taxon>
        <taxon>Sordariomycetes</taxon>
        <taxon>Hypocreomycetidae</taxon>
        <taxon>Glomerellales</taxon>
        <taxon>Glomerellaceae</taxon>
        <taxon>Colletotrichum</taxon>
        <taxon>Colletotrichum acutatum species complex</taxon>
    </lineage>
</organism>
<reference evidence="1 2" key="1">
    <citation type="submission" date="2014-02" db="EMBL/GenBank/DDBJ databases">
        <title>The genome sequence of Colletotrichum salicis CBS 607.94.</title>
        <authorList>
            <person name="Baroncelli R."/>
            <person name="Thon M.R."/>
        </authorList>
    </citation>
    <scope>NUCLEOTIDE SEQUENCE [LARGE SCALE GENOMIC DNA]</scope>
    <source>
        <strain evidence="1 2">CBS 607.94</strain>
    </source>
</reference>
<proteinExistence type="predicted"/>
<dbReference type="Proteomes" id="UP000070121">
    <property type="component" value="Unassembled WGS sequence"/>
</dbReference>
<accession>A0A135UHR2</accession>
<keyword evidence="2" id="KW-1185">Reference proteome</keyword>
<dbReference type="EMBL" id="JFFI01001446">
    <property type="protein sequence ID" value="KXH59925.1"/>
    <property type="molecule type" value="Genomic_DNA"/>
</dbReference>
<name>A0A135UHR2_9PEZI</name>
<evidence type="ECO:0000313" key="1">
    <source>
        <dbReference type="EMBL" id="KXH59925.1"/>
    </source>
</evidence>
<sequence length="337" mass="39104">MALGMDSWFVLKCRNIHKRFELCHNTQVMLQALEDTKTATIDMAELGRMLRLSPKRRQAMIDTIRKCTERMTKQNRDKQDETRECALLIHMCTEVLEIANRPSPTVFPFMKLPREIRARVLHMVVETSQKACRMPALKRIQDKYRCNCANPEARLWTRMAKQQFNIYKTLGAALRDEFFQVYYSEQTQYFACGCELLGQLEANSNLFDHLRKVEIHWCGPKSDSAFLKLAKCPNLKEVTIKISKATTAIFNKREEMMSDHFLLNYKVKRITDSLGADELFAIRGISDVDVQHIQATQKLQLTEFDRQGLLSALEATVKQPKQTNTTRPTGTWGMYLH</sequence>
<evidence type="ECO:0000313" key="2">
    <source>
        <dbReference type="Proteomes" id="UP000070121"/>
    </source>
</evidence>
<protein>
    <submittedName>
        <fullName evidence="1">Uncharacterized protein</fullName>
    </submittedName>
</protein>
<dbReference type="AlphaFoldDB" id="A0A135UHR2"/>
<gene>
    <name evidence="1" type="ORF">CSAL01_02510</name>
</gene>
<dbReference type="OrthoDB" id="4761172at2759"/>